<keyword evidence="8 13" id="KW-0472">Membrane</keyword>
<reference evidence="14" key="1">
    <citation type="submission" date="2021-01" db="EMBL/GenBank/DDBJ databases">
        <authorList>
            <person name="Corre E."/>
            <person name="Pelletier E."/>
            <person name="Niang G."/>
            <person name="Scheremetjew M."/>
            <person name="Finn R."/>
            <person name="Kale V."/>
            <person name="Holt S."/>
            <person name="Cochrane G."/>
            <person name="Meng A."/>
            <person name="Brown T."/>
            <person name="Cohen L."/>
        </authorList>
    </citation>
    <scope>NUCLEOTIDE SEQUENCE</scope>
    <source>
        <strain evidence="14">Isolate 1302-5</strain>
    </source>
</reference>
<evidence type="ECO:0000313" key="14">
    <source>
        <dbReference type="EMBL" id="CAE2247036.1"/>
    </source>
</evidence>
<feature type="compositionally biased region" description="Basic and acidic residues" evidence="12">
    <location>
        <begin position="1"/>
        <end position="18"/>
    </location>
</feature>
<gene>
    <name evidence="14" type="ORF">OAUR00152_LOCUS19307</name>
</gene>
<keyword evidence="10 11" id="KW-0407">Ion channel</keyword>
<proteinExistence type="inferred from homology"/>
<keyword evidence="3 11" id="KW-0894">Sodium channel</keyword>
<dbReference type="Gene3D" id="1.10.287.770">
    <property type="entry name" value="YojJ-like"/>
    <property type="match status" value="1"/>
</dbReference>
<keyword evidence="7 11" id="KW-0406">Ion transport</keyword>
<evidence type="ECO:0000256" key="8">
    <source>
        <dbReference type="ARBA" id="ARBA00023136"/>
    </source>
</evidence>
<organism evidence="14">
    <name type="scientific">Odontella aurita</name>
    <dbReference type="NCBI Taxonomy" id="265563"/>
    <lineage>
        <taxon>Eukaryota</taxon>
        <taxon>Sar</taxon>
        <taxon>Stramenopiles</taxon>
        <taxon>Ochrophyta</taxon>
        <taxon>Bacillariophyta</taxon>
        <taxon>Mediophyceae</taxon>
        <taxon>Biddulphiophycidae</taxon>
        <taxon>Eupodiscales</taxon>
        <taxon>Odontellaceae</taxon>
        <taxon>Odontella</taxon>
    </lineage>
</organism>
<evidence type="ECO:0000256" key="4">
    <source>
        <dbReference type="ARBA" id="ARBA00022692"/>
    </source>
</evidence>
<evidence type="ECO:0000256" key="2">
    <source>
        <dbReference type="ARBA" id="ARBA00022448"/>
    </source>
</evidence>
<dbReference type="InterPro" id="IPR001873">
    <property type="entry name" value="ENaC"/>
</dbReference>
<feature type="transmembrane region" description="Helical" evidence="13">
    <location>
        <begin position="412"/>
        <end position="436"/>
    </location>
</feature>
<evidence type="ECO:0000256" key="1">
    <source>
        <dbReference type="ARBA" id="ARBA00004141"/>
    </source>
</evidence>
<evidence type="ECO:0000256" key="11">
    <source>
        <dbReference type="RuleBase" id="RU000679"/>
    </source>
</evidence>
<keyword evidence="9 11" id="KW-0739">Sodium transport</keyword>
<evidence type="ECO:0000256" key="9">
    <source>
        <dbReference type="ARBA" id="ARBA00023201"/>
    </source>
</evidence>
<protein>
    <submittedName>
        <fullName evidence="14">Uncharacterized protein</fullName>
    </submittedName>
</protein>
<evidence type="ECO:0000256" key="6">
    <source>
        <dbReference type="ARBA" id="ARBA00023053"/>
    </source>
</evidence>
<comment type="subcellular location">
    <subcellularLocation>
        <location evidence="1">Membrane</location>
        <topology evidence="1">Multi-pass membrane protein</topology>
    </subcellularLocation>
</comment>
<evidence type="ECO:0000256" key="5">
    <source>
        <dbReference type="ARBA" id="ARBA00022989"/>
    </source>
</evidence>
<name>A0A7S4MVT6_9STRA</name>
<dbReference type="GO" id="GO:0005886">
    <property type="term" value="C:plasma membrane"/>
    <property type="evidence" value="ECO:0007669"/>
    <property type="project" value="TreeGrafter"/>
</dbReference>
<dbReference type="AlphaFoldDB" id="A0A7S4MVT6"/>
<dbReference type="Pfam" id="PF00858">
    <property type="entry name" value="ASC"/>
    <property type="match status" value="1"/>
</dbReference>
<feature type="transmembrane region" description="Helical" evidence="13">
    <location>
        <begin position="78"/>
        <end position="96"/>
    </location>
</feature>
<dbReference type="EMBL" id="HBKQ01028465">
    <property type="protein sequence ID" value="CAE2247036.1"/>
    <property type="molecule type" value="Transcribed_RNA"/>
</dbReference>
<keyword evidence="5 13" id="KW-1133">Transmembrane helix</keyword>
<evidence type="ECO:0000256" key="12">
    <source>
        <dbReference type="SAM" id="MobiDB-lite"/>
    </source>
</evidence>
<comment type="similarity">
    <text evidence="11">Belongs to the amiloride-sensitive sodium channel (TC 1.A.6) family.</text>
</comment>
<keyword evidence="2 11" id="KW-0813">Transport</keyword>
<evidence type="ECO:0000256" key="13">
    <source>
        <dbReference type="SAM" id="Phobius"/>
    </source>
</evidence>
<dbReference type="GO" id="GO:0015280">
    <property type="term" value="F:ligand-gated sodium channel activity"/>
    <property type="evidence" value="ECO:0007669"/>
    <property type="project" value="TreeGrafter"/>
</dbReference>
<evidence type="ECO:0000256" key="10">
    <source>
        <dbReference type="ARBA" id="ARBA00023303"/>
    </source>
</evidence>
<sequence>MSSGSEENRVDEGKDDIALTKNNDNDSADPSEDAAFFPDPDVETSTVLETVSWWAEFTSIHGVYYAFERGHFRAWKQITWLLITMAAAGALMFVLVEEFRGYFEYSINTSVKTIIPNSLSFPQVTVCNHNKYDSSLQNSTGIYEPMNEEQVNAISQPFSDFMLTTEFNQVSYDNLTQVWTPVITSMGRCYSFVTDEQVFKPGVTAGLYAEMWLNQSNYENTTSTAGVDIFVTQAGSAITDQTTPVSVPPGASSIAISLIRYDRTGVQEKPWSGCYGFAPEYSNEVCRADCIDAATREICGCRLLGDSKGPELRYCNSTDDACTSEIGDQAIEACDCSTPPCREDIYISRYSAAGIASKMATRIEEEYDFQRGEMFRNFVLVYINFDSIRLDRVDETKATSAPQLISNLGGNMGFFMGISLISLIEIFGELLGLRIVPRLWGDKRLYGVGQKKFD</sequence>
<keyword evidence="4 11" id="KW-0812">Transmembrane</keyword>
<accession>A0A7S4MVT6</accession>
<dbReference type="PANTHER" id="PTHR11690">
    <property type="entry name" value="AMILORIDE-SENSITIVE SODIUM CHANNEL-RELATED"/>
    <property type="match status" value="1"/>
</dbReference>
<evidence type="ECO:0000256" key="7">
    <source>
        <dbReference type="ARBA" id="ARBA00023065"/>
    </source>
</evidence>
<feature type="region of interest" description="Disordered" evidence="12">
    <location>
        <begin position="1"/>
        <end position="39"/>
    </location>
</feature>
<evidence type="ECO:0000256" key="3">
    <source>
        <dbReference type="ARBA" id="ARBA00022461"/>
    </source>
</evidence>
<keyword evidence="6" id="KW-0915">Sodium</keyword>